<sequence length="91" mass="10488">MQPTFQSNMEYRQYLINNADNIIQNNQLSSNINCSQSLTMNDNSYMSSSPIIFHSIINPPLPYDSNSDLKVNYLNRLLFISNMSSPSIRYT</sequence>
<dbReference type="AlphaFoldDB" id="A0A6C0AXK9"/>
<proteinExistence type="predicted"/>
<organism evidence="1">
    <name type="scientific">viral metagenome</name>
    <dbReference type="NCBI Taxonomy" id="1070528"/>
    <lineage>
        <taxon>unclassified sequences</taxon>
        <taxon>metagenomes</taxon>
        <taxon>organismal metagenomes</taxon>
    </lineage>
</organism>
<name>A0A6C0AXK9_9ZZZZ</name>
<protein>
    <submittedName>
        <fullName evidence="1">Uncharacterized protein</fullName>
    </submittedName>
</protein>
<dbReference type="EMBL" id="MN738811">
    <property type="protein sequence ID" value="QHS84699.1"/>
    <property type="molecule type" value="Genomic_DNA"/>
</dbReference>
<accession>A0A6C0AXK9</accession>
<reference evidence="1" key="1">
    <citation type="journal article" date="2020" name="Nature">
        <title>Giant virus diversity and host interactions through global metagenomics.</title>
        <authorList>
            <person name="Schulz F."/>
            <person name="Roux S."/>
            <person name="Paez-Espino D."/>
            <person name="Jungbluth S."/>
            <person name="Walsh D.A."/>
            <person name="Denef V.J."/>
            <person name="McMahon K.D."/>
            <person name="Konstantinidis K.T."/>
            <person name="Eloe-Fadrosh E.A."/>
            <person name="Kyrpides N.C."/>
            <person name="Woyke T."/>
        </authorList>
    </citation>
    <scope>NUCLEOTIDE SEQUENCE</scope>
    <source>
        <strain evidence="1">GVMAG-S-ERX556022-25</strain>
    </source>
</reference>
<evidence type="ECO:0000313" key="1">
    <source>
        <dbReference type="EMBL" id="QHS84699.1"/>
    </source>
</evidence>